<dbReference type="GO" id="GO:0004672">
    <property type="term" value="F:protein kinase activity"/>
    <property type="evidence" value="ECO:0007669"/>
    <property type="project" value="InterPro"/>
</dbReference>
<sequence>MSQSVTPPEQSSKESENAYTTLANLQLAVQLELAGAYVEEDRATLPFKAHLKALAEANGCTTQDAAACLDQYYGYSNTKKVWVAIKKAGKSRKEVDLYAPLVAAMTAITERFDNLKKATASEDIERRAVRSCNVEMPHNANDATNVKGLRSEPGITILGVGPSATIDRAIAQNPTYSQVVSRWEVKVDPAFLDEQQQQIAVYARETFIKQPHRRLVYATLITGDTVRVCRYDRSGCYYSQEIDYHEDAAFFVQLVLLLTSTDEELVGFDTSIFWRQGKRFLSFVPEETWDFTERKWRPNKESATITFALEDDPVFSRRTIRSRGTVCWVGTHDGEEYLIKDYWRAEGRTSESIFLYDLAGIEGVAQMFAWQRDIEATHIGRGFAPDERMVCAGETPVPVVSRYRERTVTLRYAGTLETATSLREFLLGARSIVRGHKAALIEKGILHRDISLTNLLLSGRPGAQAVIIDWDLAVYIKDMQGRVVTEEDARTGTIAYRSVKGLTMVNKFSTQSTLHHQDNMDDLESVFYVLSRALMDYNQLREWQGLQNFRDWDDGSSMPHLVIASKTLFVTRPYLWPPAQRYSGSDSDAAETVLEGLAKFLEQRILEVETATVTRSKPAPLAVYSIERATAEYNRYIAILNEGTESLPEAVQPASATAIPRSVKRDRAIEDQDEGNLGDDSPGPSKRAAYLAVSATKLSESSRAGR</sequence>
<evidence type="ECO:0000313" key="4">
    <source>
        <dbReference type="Proteomes" id="UP001295794"/>
    </source>
</evidence>
<feature type="region of interest" description="Disordered" evidence="1">
    <location>
        <begin position="649"/>
        <end position="686"/>
    </location>
</feature>
<protein>
    <recommendedName>
        <fullName evidence="2">Fungal-type protein kinase domain-containing protein</fullName>
    </recommendedName>
</protein>
<dbReference type="AlphaFoldDB" id="A0AAD2JYF5"/>
<dbReference type="PANTHER" id="PTHR38248:SF2">
    <property type="entry name" value="FUNK1 11"/>
    <property type="match status" value="1"/>
</dbReference>
<dbReference type="InterPro" id="IPR040976">
    <property type="entry name" value="Pkinase_fungal"/>
</dbReference>
<gene>
    <name evidence="3" type="ORF">MYCIT1_LOCUS12133</name>
</gene>
<dbReference type="Gene3D" id="1.10.510.10">
    <property type="entry name" value="Transferase(Phosphotransferase) domain 1"/>
    <property type="match status" value="1"/>
</dbReference>
<reference evidence="3" key="1">
    <citation type="submission" date="2023-11" db="EMBL/GenBank/DDBJ databases">
        <authorList>
            <person name="De Vega J J."/>
            <person name="De Vega J J."/>
        </authorList>
    </citation>
    <scope>NUCLEOTIDE SEQUENCE</scope>
</reference>
<feature type="domain" description="Fungal-type protein kinase" evidence="2">
    <location>
        <begin position="171"/>
        <end position="531"/>
    </location>
</feature>
<dbReference type="Pfam" id="PF17667">
    <property type="entry name" value="Pkinase_fungal"/>
    <property type="match status" value="1"/>
</dbReference>
<evidence type="ECO:0000313" key="3">
    <source>
        <dbReference type="EMBL" id="CAK5268842.1"/>
    </source>
</evidence>
<dbReference type="Proteomes" id="UP001295794">
    <property type="component" value="Unassembled WGS sequence"/>
</dbReference>
<dbReference type="SUPFAM" id="SSF56112">
    <property type="entry name" value="Protein kinase-like (PK-like)"/>
    <property type="match status" value="2"/>
</dbReference>
<accession>A0AAD2JYF5</accession>
<evidence type="ECO:0000256" key="1">
    <source>
        <dbReference type="SAM" id="MobiDB-lite"/>
    </source>
</evidence>
<organism evidence="3 4">
    <name type="scientific">Mycena citricolor</name>
    <dbReference type="NCBI Taxonomy" id="2018698"/>
    <lineage>
        <taxon>Eukaryota</taxon>
        <taxon>Fungi</taxon>
        <taxon>Dikarya</taxon>
        <taxon>Basidiomycota</taxon>
        <taxon>Agaricomycotina</taxon>
        <taxon>Agaricomycetes</taxon>
        <taxon>Agaricomycetidae</taxon>
        <taxon>Agaricales</taxon>
        <taxon>Marasmiineae</taxon>
        <taxon>Mycenaceae</taxon>
        <taxon>Mycena</taxon>
    </lineage>
</organism>
<dbReference type="PROSITE" id="PS00109">
    <property type="entry name" value="PROTEIN_KINASE_TYR"/>
    <property type="match status" value="1"/>
</dbReference>
<keyword evidence="4" id="KW-1185">Reference proteome</keyword>
<dbReference type="InterPro" id="IPR011009">
    <property type="entry name" value="Kinase-like_dom_sf"/>
</dbReference>
<dbReference type="PANTHER" id="PTHR38248">
    <property type="entry name" value="FUNK1 6"/>
    <property type="match status" value="1"/>
</dbReference>
<evidence type="ECO:0000259" key="2">
    <source>
        <dbReference type="Pfam" id="PF17667"/>
    </source>
</evidence>
<proteinExistence type="predicted"/>
<dbReference type="EMBL" id="CAVNYO010000138">
    <property type="protein sequence ID" value="CAK5268842.1"/>
    <property type="molecule type" value="Genomic_DNA"/>
</dbReference>
<name>A0AAD2JYF5_9AGAR</name>
<comment type="caution">
    <text evidence="3">The sequence shown here is derived from an EMBL/GenBank/DDBJ whole genome shotgun (WGS) entry which is preliminary data.</text>
</comment>
<dbReference type="InterPro" id="IPR008266">
    <property type="entry name" value="Tyr_kinase_AS"/>
</dbReference>